<dbReference type="AlphaFoldDB" id="A0AA38KP90"/>
<reference evidence="2 3" key="1">
    <citation type="journal article" date="2021" name="Nat. Plants">
        <title>The Taxus genome provides insights into paclitaxel biosynthesis.</title>
        <authorList>
            <person name="Xiong X."/>
            <person name="Gou J."/>
            <person name="Liao Q."/>
            <person name="Li Y."/>
            <person name="Zhou Q."/>
            <person name="Bi G."/>
            <person name="Li C."/>
            <person name="Du R."/>
            <person name="Wang X."/>
            <person name="Sun T."/>
            <person name="Guo L."/>
            <person name="Liang H."/>
            <person name="Lu P."/>
            <person name="Wu Y."/>
            <person name="Zhang Z."/>
            <person name="Ro D.K."/>
            <person name="Shang Y."/>
            <person name="Huang S."/>
            <person name="Yan J."/>
        </authorList>
    </citation>
    <scope>NUCLEOTIDE SEQUENCE [LARGE SCALE GENOMIC DNA]</scope>
    <source>
        <strain evidence="2">Ta-2019</strain>
    </source>
</reference>
<feature type="non-terminal residue" evidence="2">
    <location>
        <position position="104"/>
    </location>
</feature>
<protein>
    <submittedName>
        <fullName evidence="2">Uncharacterized protein</fullName>
    </submittedName>
</protein>
<accession>A0AA38KP90</accession>
<gene>
    <name evidence="2" type="ORF">KI387_036959</name>
</gene>
<evidence type="ECO:0000313" key="3">
    <source>
        <dbReference type="Proteomes" id="UP000824469"/>
    </source>
</evidence>
<dbReference type="EMBL" id="JAHRHJ020000007">
    <property type="protein sequence ID" value="KAH9309048.1"/>
    <property type="molecule type" value="Genomic_DNA"/>
</dbReference>
<evidence type="ECO:0000256" key="1">
    <source>
        <dbReference type="SAM" id="MobiDB-lite"/>
    </source>
</evidence>
<sequence>AGGGFLLFVPIGSKHGSSKLIIIMPIKPTVSKDSKALTRVPKLRIGYNDPNATDVSIDEEAKTETNILKRLVYEIDVVASFATFSPNSDEDEDGNGDGFVVNSE</sequence>
<name>A0AA38KP90_TAXCH</name>
<organism evidence="2 3">
    <name type="scientific">Taxus chinensis</name>
    <name type="common">Chinese yew</name>
    <name type="synonym">Taxus wallichiana var. chinensis</name>
    <dbReference type="NCBI Taxonomy" id="29808"/>
    <lineage>
        <taxon>Eukaryota</taxon>
        <taxon>Viridiplantae</taxon>
        <taxon>Streptophyta</taxon>
        <taxon>Embryophyta</taxon>
        <taxon>Tracheophyta</taxon>
        <taxon>Spermatophyta</taxon>
        <taxon>Pinopsida</taxon>
        <taxon>Pinidae</taxon>
        <taxon>Conifers II</taxon>
        <taxon>Cupressales</taxon>
        <taxon>Taxaceae</taxon>
        <taxon>Taxus</taxon>
    </lineage>
</organism>
<evidence type="ECO:0000313" key="2">
    <source>
        <dbReference type="EMBL" id="KAH9309048.1"/>
    </source>
</evidence>
<keyword evidence="3" id="KW-1185">Reference proteome</keyword>
<dbReference type="Proteomes" id="UP000824469">
    <property type="component" value="Unassembled WGS sequence"/>
</dbReference>
<proteinExistence type="predicted"/>
<comment type="caution">
    <text evidence="2">The sequence shown here is derived from an EMBL/GenBank/DDBJ whole genome shotgun (WGS) entry which is preliminary data.</text>
</comment>
<feature type="non-terminal residue" evidence="2">
    <location>
        <position position="1"/>
    </location>
</feature>
<feature type="region of interest" description="Disordered" evidence="1">
    <location>
        <begin position="85"/>
        <end position="104"/>
    </location>
</feature>